<feature type="domain" description="Glycosyl transferase family 1" evidence="1">
    <location>
        <begin position="209"/>
        <end position="365"/>
    </location>
</feature>
<dbReference type="EMBL" id="JACSNQ010000008">
    <property type="protein sequence ID" value="MBM6774918.1"/>
    <property type="molecule type" value="Genomic_DNA"/>
</dbReference>
<keyword evidence="3" id="KW-1185">Reference proteome</keyword>
<sequence>MKIVHLCLACFFPDGFTYQENMLPKWHKRLGYDVEVIASLLSFDKGGLDIILPKPTSYLNEYNIPVTRLAYKSPMQIYRKLNRFIGLADALEKAAPNILFIHGCQFLDIDIVVAYLENHPGIKVYVDNHADYSNSARNWLSKHVLHRLIWKRCAKLVAPYTSMFWGVLPARVDFLVENYDLPRAKCALLVMGADDDEVERASNSPVRISIRNRFRFTDDDFVVVTGGKIDTEKRQTLQLMDAVRLMDEHIKLLVFGPIASEMKEEFDEKFDSDKMVHVSWANASESYDYFAAADVVCFPGRHSVYWEQAAAMGKPLIVKRWPGTEHVNINDNVMFLDSGGAEEIVRAIMRVSSSDSFASQIKHNASCAAKSFLYSDIAKRSIELAE</sequence>
<evidence type="ECO:0000313" key="3">
    <source>
        <dbReference type="Proteomes" id="UP000712527"/>
    </source>
</evidence>
<proteinExistence type="predicted"/>
<protein>
    <submittedName>
        <fullName evidence="2">Glycosyltransferase family 4 protein</fullName>
    </submittedName>
</protein>
<gene>
    <name evidence="2" type="ORF">H9X80_05110</name>
</gene>
<reference evidence="2 3" key="1">
    <citation type="journal article" date="2021" name="Sci. Rep.">
        <title>The distribution of antibiotic resistance genes in chicken gut microbiota commensals.</title>
        <authorList>
            <person name="Juricova H."/>
            <person name="Matiasovicova J."/>
            <person name="Kubasova T."/>
            <person name="Cejkova D."/>
            <person name="Rychlik I."/>
        </authorList>
    </citation>
    <scope>NUCLEOTIDE SEQUENCE [LARGE SCALE GENOMIC DNA]</scope>
    <source>
        <strain evidence="2 3">An794</strain>
    </source>
</reference>
<dbReference type="Pfam" id="PF00534">
    <property type="entry name" value="Glycos_transf_1"/>
    <property type="match status" value="1"/>
</dbReference>
<name>A0ABS2F305_9ACTN</name>
<dbReference type="InterPro" id="IPR001296">
    <property type="entry name" value="Glyco_trans_1"/>
</dbReference>
<comment type="caution">
    <text evidence="2">The sequence shown here is derived from an EMBL/GenBank/DDBJ whole genome shotgun (WGS) entry which is preliminary data.</text>
</comment>
<evidence type="ECO:0000313" key="2">
    <source>
        <dbReference type="EMBL" id="MBM6774918.1"/>
    </source>
</evidence>
<dbReference type="SUPFAM" id="SSF53756">
    <property type="entry name" value="UDP-Glycosyltransferase/glycogen phosphorylase"/>
    <property type="match status" value="1"/>
</dbReference>
<evidence type="ECO:0000259" key="1">
    <source>
        <dbReference type="Pfam" id="PF00534"/>
    </source>
</evidence>
<organism evidence="2 3">
    <name type="scientific">Olsenella profusa</name>
    <dbReference type="NCBI Taxonomy" id="138595"/>
    <lineage>
        <taxon>Bacteria</taxon>
        <taxon>Bacillati</taxon>
        <taxon>Actinomycetota</taxon>
        <taxon>Coriobacteriia</taxon>
        <taxon>Coriobacteriales</taxon>
        <taxon>Atopobiaceae</taxon>
        <taxon>Olsenella</taxon>
    </lineage>
</organism>
<dbReference type="Gene3D" id="3.40.50.2000">
    <property type="entry name" value="Glycogen Phosphorylase B"/>
    <property type="match status" value="2"/>
</dbReference>
<dbReference type="Proteomes" id="UP000712527">
    <property type="component" value="Unassembled WGS sequence"/>
</dbReference>
<accession>A0ABS2F305</accession>